<dbReference type="RefSeq" id="YP_009693770.1">
    <property type="nucleotide sequence ID" value="NC_044740.1"/>
</dbReference>
<evidence type="ECO:0000313" key="4">
    <source>
        <dbReference type="EMBL" id="BBN21296.1"/>
    </source>
</evidence>
<feature type="signal peptide" evidence="3">
    <location>
        <begin position="1"/>
        <end position="17"/>
    </location>
</feature>
<feature type="transmembrane region" description="Helical" evidence="2">
    <location>
        <begin position="160"/>
        <end position="188"/>
    </location>
</feature>
<feature type="region of interest" description="Disordered" evidence="1">
    <location>
        <begin position="310"/>
        <end position="359"/>
    </location>
</feature>
<accession>A0A5A4UC58</accession>
<keyword evidence="3" id="KW-0732">Signal</keyword>
<feature type="transmembrane region" description="Helical" evidence="2">
    <location>
        <begin position="27"/>
        <end position="49"/>
    </location>
</feature>
<protein>
    <submittedName>
        <fullName evidence="4">Uncharacterized protein</fullName>
    </submittedName>
</protein>
<feature type="transmembrane region" description="Helical" evidence="2">
    <location>
        <begin position="279"/>
        <end position="300"/>
    </location>
</feature>
<organism evidence="4">
    <name type="scientific">Inonotus obliquus</name>
    <dbReference type="NCBI Taxonomy" id="167356"/>
    <lineage>
        <taxon>Eukaryota</taxon>
        <taxon>Fungi</taxon>
        <taxon>Dikarya</taxon>
        <taxon>Basidiomycota</taxon>
        <taxon>Agaricomycotina</taxon>
        <taxon>Agaricomycetes</taxon>
        <taxon>Hymenochaetales</taxon>
        <taxon>Hymenochaetaceae</taxon>
        <taxon>Inonotus</taxon>
    </lineage>
</organism>
<dbReference type="EMBL" id="LC497415">
    <property type="protein sequence ID" value="BBN21296.1"/>
    <property type="molecule type" value="Genomic_DNA"/>
</dbReference>
<dbReference type="GeneID" id="41799562"/>
<sequence length="381" mass="43553">MILISLLILIAATALHSKQTHLPPAFLTRIAAIFLFYSGVLAFNALYIQSIGSGIGVYSSIFHVTTISKHLDICPIFIGFLIFFIFIFKYVYKYFYINNINQVFKELYFKFWNIYSSILSLPMIYITKSFRTLALLFTITILSICFNYCFIYNINLNVDYSYILVTGAILNLLFIKFNLIVRIFNVLVKTTIYFIKNKDNISNSIKINYYLFNSICFLVLIGLVNLLETNLISFDLNIGEQAQIYTYLLSVIFALIYLDHTFSDNIEYNKLKMSKLGKILSTVFIFSISYSFFCYITNLVNPILCEPGSENQQSNNQNVENTTTTVSTTTTTTSTTSTTNDANIQNNNQSSSSNERINSNSSINNITNQILKQHLESSKLL</sequence>
<geneLocation type="mitochondrion" evidence="4"/>
<proteinExistence type="predicted"/>
<feature type="transmembrane region" description="Helical" evidence="2">
    <location>
        <begin position="133"/>
        <end position="154"/>
    </location>
</feature>
<feature type="transmembrane region" description="Helical" evidence="2">
    <location>
        <begin position="209"/>
        <end position="227"/>
    </location>
</feature>
<feature type="transmembrane region" description="Helical" evidence="2">
    <location>
        <begin position="70"/>
        <end position="92"/>
    </location>
</feature>
<keyword evidence="2" id="KW-1133">Transmembrane helix</keyword>
<feature type="transmembrane region" description="Helical" evidence="2">
    <location>
        <begin position="242"/>
        <end position="258"/>
    </location>
</feature>
<dbReference type="AlphaFoldDB" id="A0A5A4UC58"/>
<keyword evidence="2" id="KW-0472">Membrane</keyword>
<evidence type="ECO:0000256" key="2">
    <source>
        <dbReference type="SAM" id="Phobius"/>
    </source>
</evidence>
<feature type="chain" id="PRO_5022730612" evidence="3">
    <location>
        <begin position="18"/>
        <end position="381"/>
    </location>
</feature>
<keyword evidence="2" id="KW-0812">Transmembrane</keyword>
<gene>
    <name evidence="4" type="primary">orf381</name>
</gene>
<evidence type="ECO:0000256" key="1">
    <source>
        <dbReference type="SAM" id="MobiDB-lite"/>
    </source>
</evidence>
<keyword evidence="4" id="KW-0496">Mitochondrion</keyword>
<evidence type="ECO:0000256" key="3">
    <source>
        <dbReference type="SAM" id="SignalP"/>
    </source>
</evidence>
<reference evidence="4" key="1">
    <citation type="submission" date="2019-08" db="EMBL/GenBank/DDBJ databases">
        <title>The complete mitochondrial genome sequence of the medicinal mushroom, Inonotus obliquus.</title>
        <authorList>
            <person name="Agnestisia R."/>
            <person name="Ono A."/>
            <person name="Nakamura L."/>
            <person name="Chino R."/>
            <person name="Aiso H."/>
            <person name="Nezu I."/>
            <person name="Ishiguri H."/>
            <person name="Yokota S."/>
            <person name="Suzuki T."/>
        </authorList>
    </citation>
    <scope>NUCLEOTIDE SEQUENCE</scope>
    <source>
        <strain evidence="4">NBRC113408</strain>
    </source>
</reference>
<name>A0A5A4UC58_9AGAM</name>